<dbReference type="Proteomes" id="UP001386955">
    <property type="component" value="Unassembled WGS sequence"/>
</dbReference>
<proteinExistence type="predicted"/>
<protein>
    <submittedName>
        <fullName evidence="1">Uncharacterized protein</fullName>
    </submittedName>
</protein>
<accession>A0AAN9S7I6</accession>
<sequence length="145" mass="16329">MNVPEDVGCIIGLGSVNSNSGKDCTEGAEKDGGGGGIGLGCKPNRVASRAQEEWTLVIWDNRRLRSFGEISTSWERRWKEAEVWMMVAPRMVNALLFSSEKEAKVIGRKGKEERVSGRFPERLKKEKRGQVWRLEMTAKAKEEEM</sequence>
<comment type="caution">
    <text evidence="1">The sequence shown here is derived from an EMBL/GenBank/DDBJ whole genome shotgun (WGS) entry which is preliminary data.</text>
</comment>
<keyword evidence="2" id="KW-1185">Reference proteome</keyword>
<evidence type="ECO:0000313" key="1">
    <source>
        <dbReference type="EMBL" id="KAK7389043.1"/>
    </source>
</evidence>
<evidence type="ECO:0000313" key="2">
    <source>
        <dbReference type="Proteomes" id="UP001386955"/>
    </source>
</evidence>
<dbReference type="EMBL" id="JAYMYS010000006">
    <property type="protein sequence ID" value="KAK7389043.1"/>
    <property type="molecule type" value="Genomic_DNA"/>
</dbReference>
<name>A0AAN9S7I6_PSOTE</name>
<organism evidence="1 2">
    <name type="scientific">Psophocarpus tetragonolobus</name>
    <name type="common">Winged bean</name>
    <name type="synonym">Dolichos tetragonolobus</name>
    <dbReference type="NCBI Taxonomy" id="3891"/>
    <lineage>
        <taxon>Eukaryota</taxon>
        <taxon>Viridiplantae</taxon>
        <taxon>Streptophyta</taxon>
        <taxon>Embryophyta</taxon>
        <taxon>Tracheophyta</taxon>
        <taxon>Spermatophyta</taxon>
        <taxon>Magnoliopsida</taxon>
        <taxon>eudicotyledons</taxon>
        <taxon>Gunneridae</taxon>
        <taxon>Pentapetalae</taxon>
        <taxon>rosids</taxon>
        <taxon>fabids</taxon>
        <taxon>Fabales</taxon>
        <taxon>Fabaceae</taxon>
        <taxon>Papilionoideae</taxon>
        <taxon>50 kb inversion clade</taxon>
        <taxon>NPAAA clade</taxon>
        <taxon>indigoferoid/millettioid clade</taxon>
        <taxon>Phaseoleae</taxon>
        <taxon>Psophocarpus</taxon>
    </lineage>
</organism>
<gene>
    <name evidence="1" type="ORF">VNO78_23875</name>
</gene>
<reference evidence="1 2" key="1">
    <citation type="submission" date="2024-01" db="EMBL/GenBank/DDBJ databases">
        <title>The genomes of 5 underutilized Papilionoideae crops provide insights into root nodulation and disease resistanc.</title>
        <authorList>
            <person name="Jiang F."/>
        </authorList>
    </citation>
    <scope>NUCLEOTIDE SEQUENCE [LARGE SCALE GENOMIC DNA]</scope>
    <source>
        <strain evidence="1">DUOXIRENSHENG_FW03</strain>
        <tissue evidence="1">Leaves</tissue>
    </source>
</reference>
<dbReference type="AlphaFoldDB" id="A0AAN9S7I6"/>